<accession>A0A8H5KR01</accession>
<gene>
    <name evidence="3" type="ORF">FPANT_10697</name>
</gene>
<feature type="domain" description="2EXR" evidence="2">
    <location>
        <begin position="129"/>
        <end position="229"/>
    </location>
</feature>
<dbReference type="AlphaFoldDB" id="A0A8H5KR01"/>
<evidence type="ECO:0000313" key="4">
    <source>
        <dbReference type="Proteomes" id="UP000544095"/>
    </source>
</evidence>
<evidence type="ECO:0000259" key="2">
    <source>
        <dbReference type="Pfam" id="PF20150"/>
    </source>
</evidence>
<dbReference type="PANTHER" id="PTHR35910:SF1">
    <property type="entry name" value="2EXR DOMAIN-CONTAINING PROTEIN"/>
    <property type="match status" value="1"/>
</dbReference>
<proteinExistence type="predicted"/>
<keyword evidence="4" id="KW-1185">Reference proteome</keyword>
<reference evidence="3 4" key="1">
    <citation type="submission" date="2020-05" db="EMBL/GenBank/DDBJ databases">
        <title>Identification and distribution of gene clusters putatively required for synthesis of sphingolipid metabolism inhibitors in phylogenetically diverse species of the filamentous fungus Fusarium.</title>
        <authorList>
            <person name="Kim H.-S."/>
            <person name="Busman M."/>
            <person name="Brown D.W."/>
            <person name="Divon H."/>
            <person name="Uhlig S."/>
            <person name="Proctor R.H."/>
        </authorList>
    </citation>
    <scope>NUCLEOTIDE SEQUENCE [LARGE SCALE GENOMIC DNA]</scope>
    <source>
        <strain evidence="3 4">NRRL 25211</strain>
    </source>
</reference>
<dbReference type="InterPro" id="IPR045518">
    <property type="entry name" value="2EXR"/>
</dbReference>
<keyword evidence="1" id="KW-0732">Signal</keyword>
<feature type="signal peptide" evidence="1">
    <location>
        <begin position="1"/>
        <end position="22"/>
    </location>
</feature>
<protein>
    <recommendedName>
        <fullName evidence="2">2EXR domain-containing protein</fullName>
    </recommendedName>
</protein>
<dbReference type="Pfam" id="PF20150">
    <property type="entry name" value="2EXR"/>
    <property type="match status" value="1"/>
</dbReference>
<sequence>MCNSGTGICLPLVLHISHLVDQTELAAATVTISSATARASPPRGIVHQVKAFTPEAFLFALHHSSNFQLLTFDILHPTHFDLAISSELFCQDSSSTLPMVGEDPGHAVGLIQTEEMPALPSNDIPPVDFQRFPDLPAELRLKIWKAACFPYAPNQRGLHYIDLETVEKGLINGALMGSMEMNALHPDFPTSHNGQLAVGRANKSAYMWDAGLWKACRESREVVSAHFQLKLWRNSDFDPIELDECLSKACQPYLSKRYLEESSSEDDEGLYEKRPGDKDSVHEREPFLPTCLLSHNQEHTERFMVMPTRDLFCIKNPYSRLLPLSLEAPRLHTPCPNGKEIVLRNSFNLVLEFDTSWLDHFPGSWHELIKEKSPRGVVARWAQTCGWSKGNAPQIYLLSKAARWGPGWWVNKDTVFHDCDDAYVEVRNHYMDFHPAEPAEASAMLRYLWLVWKLWTVAFCEECTHDETCVMCNNDMIFDLTDYVKVLVRH</sequence>
<organism evidence="3 4">
    <name type="scientific">Fusarium pseudoanthophilum</name>
    <dbReference type="NCBI Taxonomy" id="48495"/>
    <lineage>
        <taxon>Eukaryota</taxon>
        <taxon>Fungi</taxon>
        <taxon>Dikarya</taxon>
        <taxon>Ascomycota</taxon>
        <taxon>Pezizomycotina</taxon>
        <taxon>Sordariomycetes</taxon>
        <taxon>Hypocreomycetidae</taxon>
        <taxon>Hypocreales</taxon>
        <taxon>Nectriaceae</taxon>
        <taxon>Fusarium</taxon>
        <taxon>Fusarium fujikuroi species complex</taxon>
    </lineage>
</organism>
<comment type="caution">
    <text evidence="3">The sequence shown here is derived from an EMBL/GenBank/DDBJ whole genome shotgun (WGS) entry which is preliminary data.</text>
</comment>
<feature type="chain" id="PRO_5034194329" description="2EXR domain-containing protein" evidence="1">
    <location>
        <begin position="23"/>
        <end position="490"/>
    </location>
</feature>
<dbReference type="EMBL" id="JAAOAR010000616">
    <property type="protein sequence ID" value="KAF5576916.1"/>
    <property type="molecule type" value="Genomic_DNA"/>
</dbReference>
<name>A0A8H5KR01_9HYPO</name>
<dbReference type="Proteomes" id="UP000544095">
    <property type="component" value="Unassembled WGS sequence"/>
</dbReference>
<dbReference type="PANTHER" id="PTHR35910">
    <property type="entry name" value="2EXR DOMAIN-CONTAINING PROTEIN"/>
    <property type="match status" value="1"/>
</dbReference>
<evidence type="ECO:0000256" key="1">
    <source>
        <dbReference type="SAM" id="SignalP"/>
    </source>
</evidence>
<evidence type="ECO:0000313" key="3">
    <source>
        <dbReference type="EMBL" id="KAF5576916.1"/>
    </source>
</evidence>